<accession>A0A8S9R3S8</accession>
<organism evidence="2 3">
    <name type="scientific">Brassica cretica</name>
    <name type="common">Mustard</name>
    <dbReference type="NCBI Taxonomy" id="69181"/>
    <lineage>
        <taxon>Eukaryota</taxon>
        <taxon>Viridiplantae</taxon>
        <taxon>Streptophyta</taxon>
        <taxon>Embryophyta</taxon>
        <taxon>Tracheophyta</taxon>
        <taxon>Spermatophyta</taxon>
        <taxon>Magnoliopsida</taxon>
        <taxon>eudicotyledons</taxon>
        <taxon>Gunneridae</taxon>
        <taxon>Pentapetalae</taxon>
        <taxon>rosids</taxon>
        <taxon>malvids</taxon>
        <taxon>Brassicales</taxon>
        <taxon>Brassicaceae</taxon>
        <taxon>Brassiceae</taxon>
        <taxon>Brassica</taxon>
    </lineage>
</organism>
<comment type="caution">
    <text evidence="2">The sequence shown here is derived from an EMBL/GenBank/DDBJ whole genome shotgun (WGS) entry which is preliminary data.</text>
</comment>
<feature type="region of interest" description="Disordered" evidence="1">
    <location>
        <begin position="395"/>
        <end position="428"/>
    </location>
</feature>
<name>A0A8S9R3S8_BRACR</name>
<reference evidence="2" key="1">
    <citation type="submission" date="2019-12" db="EMBL/GenBank/DDBJ databases">
        <title>Genome sequencing and annotation of Brassica cretica.</title>
        <authorList>
            <person name="Studholme D.J."/>
            <person name="Sarris P."/>
        </authorList>
    </citation>
    <scope>NUCLEOTIDE SEQUENCE</scope>
    <source>
        <strain evidence="2">PFS-109/04</strain>
        <tissue evidence="2">Leaf</tissue>
    </source>
</reference>
<evidence type="ECO:0000313" key="3">
    <source>
        <dbReference type="Proteomes" id="UP000712600"/>
    </source>
</evidence>
<feature type="compositionally biased region" description="Basic and acidic residues" evidence="1">
    <location>
        <begin position="1"/>
        <end position="11"/>
    </location>
</feature>
<feature type="compositionally biased region" description="Polar residues" evidence="1">
    <location>
        <begin position="410"/>
        <end position="420"/>
    </location>
</feature>
<sequence>MFSSQIKEKPPDGLSLKQSPNKPTRGNYLDSKKRMKPDLLSIGTGQTVLRAILFERRSYGNDQSTKNGSLAKLEMQQSNLGSCLATSFDIGAVRGSYLSNQKELSNKINGNGNLTHQGLTSNWNQNISILSMTTRQRSKWPPDHQDIVNFAKHIGLAKFCELLISDWAGRLQIYLWKPRAYDSILIIFGECSARARTSLGNKEFEADQNALLLGHVKMQQSNLGSCLAASFGIGAVRGSYLSNQKELSNKLNGNGNLTHQGLTTSQSYLWRPGENAKSIILGSHYKLCSNVTGVFRKLKDPCLREMSEKKDHHRVEHGGKVISTVVRTRVLAWRVGLERMPVDRFVPSSGHGFGRTRVQTVNNKVGFPLDRADRTAPSDHAVRTDRVVYRQDPYTSRMEPRPVPRPTPKENLSPTVQVHPNQLGPKRKLKDPCLREMSERKDHHRVEHGGQVISTVFRTRVDRSVPSSGCGFGRMRVQTVNSTVGTDSMIGWGDSWFIAEEVEVRRLEEGKRVAQAVVIKWEPSQVSWLKFNIGMHRKNDIALGKAAWMLCDSEGKVLMHSRRALTGLNNLEGTELKDPCLREMSERKDHHRVEHGGKVISTVVRTRVDRSVPSSGRGFGRTRVQMVNSTVGTDSMIGWGDSWFIAEEVEVRRLEEGKRVEWWRVVKEVKIRNRGAFRIAQSVTKGRRTQSYVAVGYPFSLQEVFENEKRLASLLMKLVP</sequence>
<dbReference type="AlphaFoldDB" id="A0A8S9R3S8"/>
<dbReference type="Proteomes" id="UP000712600">
    <property type="component" value="Unassembled WGS sequence"/>
</dbReference>
<evidence type="ECO:0000256" key="1">
    <source>
        <dbReference type="SAM" id="MobiDB-lite"/>
    </source>
</evidence>
<gene>
    <name evidence="2" type="ORF">F2Q69_00012708</name>
</gene>
<protein>
    <submittedName>
        <fullName evidence="2">Uncharacterized protein</fullName>
    </submittedName>
</protein>
<feature type="region of interest" description="Disordered" evidence="1">
    <location>
        <begin position="1"/>
        <end position="33"/>
    </location>
</feature>
<proteinExistence type="predicted"/>
<evidence type="ECO:0000313" key="2">
    <source>
        <dbReference type="EMBL" id="KAF3557679.1"/>
    </source>
</evidence>
<dbReference type="EMBL" id="QGKX02000996">
    <property type="protein sequence ID" value="KAF3557679.1"/>
    <property type="molecule type" value="Genomic_DNA"/>
</dbReference>